<evidence type="ECO:0000313" key="2">
    <source>
        <dbReference type="EMBL" id="XDV70664.1"/>
    </source>
</evidence>
<dbReference type="InterPro" id="IPR037523">
    <property type="entry name" value="VOC_core"/>
</dbReference>
<dbReference type="RefSeq" id="WP_369745063.1">
    <property type="nucleotide sequence ID" value="NZ_CP165735.1"/>
</dbReference>
<gene>
    <name evidence="2" type="ORF">ABQM86_17115</name>
</gene>
<proteinExistence type="predicted"/>
<dbReference type="InterPro" id="IPR029068">
    <property type="entry name" value="Glyas_Bleomycin-R_OHBP_Dase"/>
</dbReference>
<dbReference type="EMBL" id="CP165735">
    <property type="protein sequence ID" value="XDV70664.1"/>
    <property type="molecule type" value="Genomic_DNA"/>
</dbReference>
<protein>
    <submittedName>
        <fullName evidence="2">VOC family protein</fullName>
    </submittedName>
</protein>
<dbReference type="SUPFAM" id="SSF54593">
    <property type="entry name" value="Glyoxalase/Bleomycin resistance protein/Dihydroxybiphenyl dioxygenase"/>
    <property type="match status" value="1"/>
</dbReference>
<feature type="domain" description="VOC" evidence="1">
    <location>
        <begin position="1"/>
        <end position="113"/>
    </location>
</feature>
<dbReference type="PROSITE" id="PS51819">
    <property type="entry name" value="VOC"/>
    <property type="match status" value="1"/>
</dbReference>
<sequence>MKVTPIRFVRDIELANRFYSALGLLENATATSGTWADMRGTGGQLGLHIAETATTQADGGAVALQFTSDEKLELTVNRLRDAGYPPSDIMDETFGRYFTVEDPDGYLIQVNELDEEFSTLSYETRESTALK</sequence>
<reference evidence="2" key="1">
    <citation type="submission" date="2024-07" db="EMBL/GenBank/DDBJ databases">
        <authorList>
            <person name="Li J."/>
            <person name="Wei H."/>
            <person name="Ma J."/>
        </authorList>
    </citation>
    <scope>NUCLEOTIDE SEQUENCE</scope>
    <source>
        <strain evidence="2">AMU7</strain>
    </source>
</reference>
<dbReference type="Pfam" id="PF00903">
    <property type="entry name" value="Glyoxalase"/>
    <property type="match status" value="1"/>
</dbReference>
<accession>A0AB39YLF2</accession>
<dbReference type="Gene3D" id="3.10.180.10">
    <property type="entry name" value="2,3-Dihydroxybiphenyl 1,2-Dioxygenase, domain 1"/>
    <property type="match status" value="1"/>
</dbReference>
<name>A0AB39YLF2_9MICC</name>
<dbReference type="InterPro" id="IPR004360">
    <property type="entry name" value="Glyas_Fos-R_dOase_dom"/>
</dbReference>
<dbReference type="AlphaFoldDB" id="A0AB39YLF2"/>
<organism evidence="2">
    <name type="scientific">Paenarthrobacter sp. AMU7</name>
    <dbReference type="NCBI Taxonomy" id="3162492"/>
    <lineage>
        <taxon>Bacteria</taxon>
        <taxon>Bacillati</taxon>
        <taxon>Actinomycetota</taxon>
        <taxon>Actinomycetes</taxon>
        <taxon>Micrococcales</taxon>
        <taxon>Micrococcaceae</taxon>
        <taxon>Paenarthrobacter</taxon>
    </lineage>
</organism>
<evidence type="ECO:0000259" key="1">
    <source>
        <dbReference type="PROSITE" id="PS51819"/>
    </source>
</evidence>
<dbReference type="CDD" id="cd06587">
    <property type="entry name" value="VOC"/>
    <property type="match status" value="1"/>
</dbReference>